<dbReference type="AlphaFoldDB" id="A0A087T2X2"/>
<dbReference type="GO" id="GO:0006493">
    <property type="term" value="P:protein O-linked glycosylation"/>
    <property type="evidence" value="ECO:0007669"/>
    <property type="project" value="TreeGrafter"/>
</dbReference>
<name>A0A087T2X2_STEMI</name>
<evidence type="ECO:0000256" key="9">
    <source>
        <dbReference type="ARBA" id="ARBA00023136"/>
    </source>
</evidence>
<evidence type="ECO:0000256" key="3">
    <source>
        <dbReference type="ARBA" id="ARBA00022676"/>
    </source>
</evidence>
<organism evidence="12 13">
    <name type="scientific">Stegodyphus mimosarum</name>
    <name type="common">African social velvet spider</name>
    <dbReference type="NCBI Taxonomy" id="407821"/>
    <lineage>
        <taxon>Eukaryota</taxon>
        <taxon>Metazoa</taxon>
        <taxon>Ecdysozoa</taxon>
        <taxon>Arthropoda</taxon>
        <taxon>Chelicerata</taxon>
        <taxon>Arachnida</taxon>
        <taxon>Araneae</taxon>
        <taxon>Araneomorphae</taxon>
        <taxon>Entelegynae</taxon>
        <taxon>Eresoidea</taxon>
        <taxon>Eresidae</taxon>
        <taxon>Stegodyphus</taxon>
    </lineage>
</organism>
<evidence type="ECO:0000256" key="11">
    <source>
        <dbReference type="RuleBase" id="RU363063"/>
    </source>
</evidence>
<keyword evidence="6 11" id="KW-0735">Signal-anchor</keyword>
<evidence type="ECO:0000256" key="1">
    <source>
        <dbReference type="ARBA" id="ARBA00004323"/>
    </source>
</evidence>
<keyword evidence="7 11" id="KW-1133">Transmembrane helix</keyword>
<dbReference type="FunFam" id="3.90.550.50:FF:000001">
    <property type="entry name" value="Hexosyltransferase"/>
    <property type="match status" value="1"/>
</dbReference>
<keyword evidence="13" id="KW-1185">Reference proteome</keyword>
<protein>
    <recommendedName>
        <fullName evidence="11">Hexosyltransferase</fullName>
        <ecNumber evidence="11">2.4.1.-</ecNumber>
    </recommendedName>
</protein>
<evidence type="ECO:0000256" key="2">
    <source>
        <dbReference type="ARBA" id="ARBA00008661"/>
    </source>
</evidence>
<reference evidence="12 13" key="1">
    <citation type="submission" date="2013-11" db="EMBL/GenBank/DDBJ databases">
        <title>Genome sequencing of Stegodyphus mimosarum.</title>
        <authorList>
            <person name="Bechsgaard J."/>
        </authorList>
    </citation>
    <scope>NUCLEOTIDE SEQUENCE [LARGE SCALE GENOMIC DNA]</scope>
</reference>
<sequence length="327" mass="37414">MQQDIFKNQDARMRKPKIICMVISLFVIWGLLYVPLKPGSHLPLPENLSWMMSQRDLNKYILPDNDTSILLPKLQCNGSIFLVVVVCSAVPNFEARRAIRDTWAQDARKLHSVQVFFLLGKSRNQTVNVAVADESSKYGDIIQQDFIDTYNNLTLKSVMLLKWTNQNCTNAKYVMKTDDDMFVNLPNLFRLLKAKGHKGLLLGCLIKGAVPVKDWNSKWFVPEVVFPGRVYPPYLSGTGYVMSRDAADLLYRTALSTPFFYLEDIFVTGICGNRVGLKPINNDGFKFYKRKNDMCVFRALITAHKMTPKELVQVWKNIRNPSVKCKS</sequence>
<evidence type="ECO:0000256" key="10">
    <source>
        <dbReference type="ARBA" id="ARBA00023180"/>
    </source>
</evidence>
<comment type="similarity">
    <text evidence="2 11">Belongs to the glycosyltransferase 31 family.</text>
</comment>
<evidence type="ECO:0000256" key="8">
    <source>
        <dbReference type="ARBA" id="ARBA00023034"/>
    </source>
</evidence>
<keyword evidence="5 11" id="KW-0812">Transmembrane</keyword>
<dbReference type="Proteomes" id="UP000054359">
    <property type="component" value="Unassembled WGS sequence"/>
</dbReference>
<keyword evidence="4 12" id="KW-0808">Transferase</keyword>
<keyword evidence="9 11" id="KW-0472">Membrane</keyword>
<evidence type="ECO:0000256" key="5">
    <source>
        <dbReference type="ARBA" id="ARBA00022692"/>
    </source>
</evidence>
<dbReference type="OrthoDB" id="6411373at2759"/>
<dbReference type="Pfam" id="PF01762">
    <property type="entry name" value="Galactosyl_T"/>
    <property type="match status" value="1"/>
</dbReference>
<comment type="subcellular location">
    <subcellularLocation>
        <location evidence="1 11">Golgi apparatus membrane</location>
        <topology evidence="1 11">Single-pass type II membrane protein</topology>
    </subcellularLocation>
</comment>
<evidence type="ECO:0000313" key="12">
    <source>
        <dbReference type="EMBL" id="KFM59461.1"/>
    </source>
</evidence>
<evidence type="ECO:0000256" key="6">
    <source>
        <dbReference type="ARBA" id="ARBA00022968"/>
    </source>
</evidence>
<dbReference type="Gene3D" id="3.90.550.50">
    <property type="match status" value="1"/>
</dbReference>
<dbReference type="STRING" id="407821.A0A087T2X2"/>
<dbReference type="PANTHER" id="PTHR11214:SF314">
    <property type="entry name" value="HEXOSYLTRANSFERASE"/>
    <property type="match status" value="1"/>
</dbReference>
<keyword evidence="8 11" id="KW-0333">Golgi apparatus</keyword>
<dbReference type="OMA" id="MPRDVYP"/>
<dbReference type="PANTHER" id="PTHR11214">
    <property type="entry name" value="BETA-1,3-N-ACETYLGLUCOSAMINYLTRANSFERASE"/>
    <property type="match status" value="1"/>
</dbReference>
<dbReference type="EMBL" id="KK113146">
    <property type="protein sequence ID" value="KFM59461.1"/>
    <property type="molecule type" value="Genomic_DNA"/>
</dbReference>
<dbReference type="EC" id="2.4.1.-" evidence="11"/>
<evidence type="ECO:0000256" key="7">
    <source>
        <dbReference type="ARBA" id="ARBA00022989"/>
    </source>
</evidence>
<dbReference type="GO" id="GO:0000139">
    <property type="term" value="C:Golgi membrane"/>
    <property type="evidence" value="ECO:0007669"/>
    <property type="project" value="UniProtKB-SubCell"/>
</dbReference>
<keyword evidence="3 11" id="KW-0328">Glycosyltransferase</keyword>
<feature type="transmembrane region" description="Helical" evidence="11">
    <location>
        <begin position="18"/>
        <end position="36"/>
    </location>
</feature>
<evidence type="ECO:0000313" key="13">
    <source>
        <dbReference type="Proteomes" id="UP000054359"/>
    </source>
</evidence>
<proteinExistence type="inferred from homology"/>
<evidence type="ECO:0000256" key="4">
    <source>
        <dbReference type="ARBA" id="ARBA00022679"/>
    </source>
</evidence>
<accession>A0A087T2X2</accession>
<feature type="non-terminal residue" evidence="12">
    <location>
        <position position="327"/>
    </location>
</feature>
<gene>
    <name evidence="12" type="ORF">X975_07186</name>
</gene>
<dbReference type="InterPro" id="IPR002659">
    <property type="entry name" value="Glyco_trans_31"/>
</dbReference>
<keyword evidence="10" id="KW-0325">Glycoprotein</keyword>
<dbReference type="GO" id="GO:0016758">
    <property type="term" value="F:hexosyltransferase activity"/>
    <property type="evidence" value="ECO:0007669"/>
    <property type="project" value="InterPro"/>
</dbReference>